<evidence type="ECO:0000256" key="3">
    <source>
        <dbReference type="ARBA" id="ARBA00023211"/>
    </source>
</evidence>
<accession>A0A316VYD5</accession>
<keyword evidence="4" id="KW-0456">Lyase</keyword>
<proteinExistence type="inferred from homology"/>
<sequence>MFSKFLRIHPSLGLSHATSRGAAVTKPLVALESTIITHGLPFPANLETAKACEEAVRDVGAVPATIALLDGFANVGLAPGQLERLAACGNKGGSKKKEEVVKAGRRDLAAVLARPDVIGGTTVSGTMVLAHLAGIEIFATGGIGGVHRGAQDSMDISSDLTELGRTPVSVFSSGVKSILDIARTLEYLETQGVGVSSFNRSGEFPAFYSANSGHYVPAVNSPRQAAEILYAARTLGLDSGHLFGVPIPSQFEPAGQAISLAVEQAVRESEENGIAKSGKDVTPWLLKRVTELCPQALENNTALVINNAKVAAQTAVELQKIRADRDTKVYPSAVPDKRRSTWRHCRHRGTRRQ</sequence>
<dbReference type="InParanoid" id="A0A316VYD5"/>
<dbReference type="Gene3D" id="3.40.1790.10">
    <property type="entry name" value="Indigoidine synthase domain"/>
    <property type="match status" value="1"/>
</dbReference>
<dbReference type="EMBL" id="KZ819379">
    <property type="protein sequence ID" value="PWN42452.1"/>
    <property type="molecule type" value="Genomic_DNA"/>
</dbReference>
<dbReference type="InterPro" id="IPR022830">
    <property type="entry name" value="Indigdn_synthA-like"/>
</dbReference>
<dbReference type="GO" id="GO:0016798">
    <property type="term" value="F:hydrolase activity, acting on glycosyl bonds"/>
    <property type="evidence" value="ECO:0007669"/>
    <property type="project" value="UniProtKB-KW"/>
</dbReference>
<evidence type="ECO:0000256" key="1">
    <source>
        <dbReference type="ARBA" id="ARBA00022723"/>
    </source>
</evidence>
<gene>
    <name evidence="7" type="ORF">IE81DRAFT_123734</name>
</gene>
<evidence type="ECO:0000256" key="6">
    <source>
        <dbReference type="SAM" id="MobiDB-lite"/>
    </source>
</evidence>
<evidence type="ECO:0000256" key="4">
    <source>
        <dbReference type="ARBA" id="ARBA00023239"/>
    </source>
</evidence>
<feature type="region of interest" description="Disordered" evidence="6">
    <location>
        <begin position="334"/>
        <end position="353"/>
    </location>
</feature>
<dbReference type="Pfam" id="PF04227">
    <property type="entry name" value="Indigoidine_A"/>
    <property type="match status" value="1"/>
</dbReference>
<dbReference type="RefSeq" id="XP_025369612.1">
    <property type="nucleotide sequence ID" value="XM_025510198.1"/>
</dbReference>
<evidence type="ECO:0000256" key="2">
    <source>
        <dbReference type="ARBA" id="ARBA00022801"/>
    </source>
</evidence>
<dbReference type="STRING" id="1522189.A0A316VYD5"/>
<evidence type="ECO:0000313" key="7">
    <source>
        <dbReference type="EMBL" id="PWN42452.1"/>
    </source>
</evidence>
<dbReference type="OrthoDB" id="198885at2759"/>
<dbReference type="GO" id="GO:0004730">
    <property type="term" value="F:pseudouridylate synthase activity"/>
    <property type="evidence" value="ECO:0007669"/>
    <property type="project" value="InterPro"/>
</dbReference>
<organism evidence="7 8">
    <name type="scientific">Ceraceosorus guamensis</name>
    <dbReference type="NCBI Taxonomy" id="1522189"/>
    <lineage>
        <taxon>Eukaryota</taxon>
        <taxon>Fungi</taxon>
        <taxon>Dikarya</taxon>
        <taxon>Basidiomycota</taxon>
        <taxon>Ustilaginomycotina</taxon>
        <taxon>Exobasidiomycetes</taxon>
        <taxon>Ceraceosorales</taxon>
        <taxon>Ceraceosoraceae</taxon>
        <taxon>Ceraceosorus</taxon>
    </lineage>
</organism>
<dbReference type="GO" id="GO:0046872">
    <property type="term" value="F:metal ion binding"/>
    <property type="evidence" value="ECO:0007669"/>
    <property type="project" value="UniProtKB-KW"/>
</dbReference>
<evidence type="ECO:0000313" key="8">
    <source>
        <dbReference type="Proteomes" id="UP000245783"/>
    </source>
</evidence>
<dbReference type="PANTHER" id="PTHR42909">
    <property type="entry name" value="ZGC:136858"/>
    <property type="match status" value="1"/>
</dbReference>
<keyword evidence="5" id="KW-0326">Glycosidase</keyword>
<dbReference type="SUPFAM" id="SSF110581">
    <property type="entry name" value="Indigoidine synthase A-like"/>
    <property type="match status" value="1"/>
</dbReference>
<dbReference type="Proteomes" id="UP000245783">
    <property type="component" value="Unassembled WGS sequence"/>
</dbReference>
<name>A0A316VYD5_9BASI</name>
<feature type="compositionally biased region" description="Basic residues" evidence="6">
    <location>
        <begin position="340"/>
        <end position="353"/>
    </location>
</feature>
<dbReference type="GO" id="GO:0005737">
    <property type="term" value="C:cytoplasm"/>
    <property type="evidence" value="ECO:0007669"/>
    <property type="project" value="TreeGrafter"/>
</dbReference>
<keyword evidence="3" id="KW-0464">Manganese</keyword>
<keyword evidence="2" id="KW-0378">Hydrolase</keyword>
<dbReference type="AlphaFoldDB" id="A0A316VYD5"/>
<keyword evidence="8" id="KW-1185">Reference proteome</keyword>
<keyword evidence="1" id="KW-0479">Metal-binding</keyword>
<dbReference type="HAMAP" id="MF_01876">
    <property type="entry name" value="PsiMP_glycosidase"/>
    <property type="match status" value="1"/>
</dbReference>
<evidence type="ECO:0000256" key="5">
    <source>
        <dbReference type="ARBA" id="ARBA00023295"/>
    </source>
</evidence>
<dbReference type="GeneID" id="37032068"/>
<protein>
    <submittedName>
        <fullName evidence="7">Indigoidine synthase A like protein</fullName>
    </submittedName>
</protein>
<dbReference type="InterPro" id="IPR007342">
    <property type="entry name" value="PsuG"/>
</dbReference>
<reference evidence="7 8" key="1">
    <citation type="journal article" date="2018" name="Mol. Biol. Evol.">
        <title>Broad Genomic Sampling Reveals a Smut Pathogenic Ancestry of the Fungal Clade Ustilaginomycotina.</title>
        <authorList>
            <person name="Kijpornyongpan T."/>
            <person name="Mondo S.J."/>
            <person name="Barry K."/>
            <person name="Sandor L."/>
            <person name="Lee J."/>
            <person name="Lipzen A."/>
            <person name="Pangilinan J."/>
            <person name="LaButti K."/>
            <person name="Hainaut M."/>
            <person name="Henrissat B."/>
            <person name="Grigoriev I.V."/>
            <person name="Spatafora J.W."/>
            <person name="Aime M.C."/>
        </authorList>
    </citation>
    <scope>NUCLEOTIDE SEQUENCE [LARGE SCALE GENOMIC DNA]</scope>
    <source>
        <strain evidence="7 8">MCA 4658</strain>
    </source>
</reference>
<dbReference type="PANTHER" id="PTHR42909:SF1">
    <property type="entry name" value="CARBOHYDRATE KINASE PFKB DOMAIN-CONTAINING PROTEIN"/>
    <property type="match status" value="1"/>
</dbReference>